<feature type="region of interest" description="Disordered" evidence="1">
    <location>
        <begin position="97"/>
        <end position="122"/>
    </location>
</feature>
<proteinExistence type="predicted"/>
<reference evidence="2 3" key="1">
    <citation type="submission" date="2016-10" db="EMBL/GenBank/DDBJ databases">
        <authorList>
            <person name="de Groot N.N."/>
        </authorList>
    </citation>
    <scope>NUCLEOTIDE SEQUENCE [LARGE SCALE GENOMIC DNA]</scope>
    <source>
        <strain evidence="2 3">GAS522</strain>
    </source>
</reference>
<dbReference type="Proteomes" id="UP000183208">
    <property type="component" value="Unassembled WGS sequence"/>
</dbReference>
<protein>
    <recommendedName>
        <fullName evidence="4">DUF3606 domain-containing protein</fullName>
    </recommendedName>
</protein>
<accession>A0A1H4RTH4</accession>
<dbReference type="EMBL" id="FNTI01000001">
    <property type="protein sequence ID" value="SEC35054.1"/>
    <property type="molecule type" value="Genomic_DNA"/>
</dbReference>
<sequence>MRINERPHLTWNGPNGHYRDRAATSSQIALKARRMDQIGPGADRRTIKAQQRAKLTTEPYDAGYLAHKHSISLEQARELIRGSAKIAKSSTLLERSCSGNRRGRQLRRPYSSQIRSPQSHSNARMTACLSGKCTTLISFSVAPQARHSRLELPAVSPIFSALNISIGHPPVPIPEFRGKVVIVKLGHCQNQNKSQRVELGQYPAVAVVGGTTH</sequence>
<dbReference type="AlphaFoldDB" id="A0A1H4RTH4"/>
<organism evidence="2 3">
    <name type="scientific">Bradyrhizobium lablabi</name>
    <dbReference type="NCBI Taxonomy" id="722472"/>
    <lineage>
        <taxon>Bacteria</taxon>
        <taxon>Pseudomonadati</taxon>
        <taxon>Pseudomonadota</taxon>
        <taxon>Alphaproteobacteria</taxon>
        <taxon>Hyphomicrobiales</taxon>
        <taxon>Nitrobacteraceae</taxon>
        <taxon>Bradyrhizobium</taxon>
    </lineage>
</organism>
<feature type="compositionally biased region" description="Polar residues" evidence="1">
    <location>
        <begin position="110"/>
        <end position="122"/>
    </location>
</feature>
<evidence type="ECO:0000313" key="3">
    <source>
        <dbReference type="Proteomes" id="UP000183208"/>
    </source>
</evidence>
<gene>
    <name evidence="2" type="ORF">SAMN05444171_1209</name>
</gene>
<evidence type="ECO:0008006" key="4">
    <source>
        <dbReference type="Google" id="ProtNLM"/>
    </source>
</evidence>
<name>A0A1H4RTH4_9BRAD</name>
<feature type="region of interest" description="Disordered" evidence="1">
    <location>
        <begin position="1"/>
        <end position="20"/>
    </location>
</feature>
<evidence type="ECO:0000256" key="1">
    <source>
        <dbReference type="SAM" id="MobiDB-lite"/>
    </source>
</evidence>
<evidence type="ECO:0000313" key="2">
    <source>
        <dbReference type="EMBL" id="SEC35054.1"/>
    </source>
</evidence>